<sequence>MIFLPLHREYRFRLCASEKVIEADSAHLDPVYTEKNSMAL</sequence>
<accession>A0A085GLS9</accession>
<gene>
    <name evidence="1" type="ORF">GBAG_0204</name>
</gene>
<protein>
    <submittedName>
        <fullName evidence="1">Uncharacterized protein</fullName>
    </submittedName>
</protein>
<dbReference type="EMBL" id="JMPI01000006">
    <property type="protein sequence ID" value="KFC84674.1"/>
    <property type="molecule type" value="Genomic_DNA"/>
</dbReference>
<dbReference type="STRING" id="1006004.GBAG_0204"/>
<dbReference type="AlphaFoldDB" id="A0A085GLS9"/>
<name>A0A085GLS9_9ENTR</name>
<comment type="caution">
    <text evidence="1">The sequence shown here is derived from an EMBL/GenBank/DDBJ whole genome shotgun (WGS) entry which is preliminary data.</text>
</comment>
<proteinExistence type="predicted"/>
<evidence type="ECO:0000313" key="2">
    <source>
        <dbReference type="Proteomes" id="UP000028653"/>
    </source>
</evidence>
<keyword evidence="2" id="KW-1185">Reference proteome</keyword>
<dbReference type="Proteomes" id="UP000028653">
    <property type="component" value="Unassembled WGS sequence"/>
</dbReference>
<organism evidence="1 2">
    <name type="scientific">Buttiauxella agrestis ATCC 33320</name>
    <dbReference type="NCBI Taxonomy" id="1006004"/>
    <lineage>
        <taxon>Bacteria</taxon>
        <taxon>Pseudomonadati</taxon>
        <taxon>Pseudomonadota</taxon>
        <taxon>Gammaproteobacteria</taxon>
        <taxon>Enterobacterales</taxon>
        <taxon>Enterobacteriaceae</taxon>
        <taxon>Buttiauxella</taxon>
    </lineage>
</organism>
<reference evidence="1 2" key="1">
    <citation type="submission" date="2014-05" db="EMBL/GenBank/DDBJ databases">
        <title>ATOL: Assembling a taxonomically balanced genome-scale reconstruction of the evolutionary history of the Enterobacteriaceae.</title>
        <authorList>
            <person name="Plunkett G.III."/>
            <person name="Neeno-Eckwall E.C."/>
            <person name="Glasner J.D."/>
            <person name="Perna N.T."/>
        </authorList>
    </citation>
    <scope>NUCLEOTIDE SEQUENCE [LARGE SCALE GENOMIC DNA]</scope>
    <source>
        <strain evidence="1 2">ATCC 33320</strain>
    </source>
</reference>
<evidence type="ECO:0000313" key="1">
    <source>
        <dbReference type="EMBL" id="KFC84674.1"/>
    </source>
</evidence>